<sequence>GSPRESEEAKPARRSEQLQKGRYRYVCSHLS</sequence>
<name>A0A699WF47_TANCI</name>
<gene>
    <name evidence="2" type="ORF">Tci_914933</name>
</gene>
<feature type="compositionally biased region" description="Basic and acidic residues" evidence="1">
    <location>
        <begin position="1"/>
        <end position="19"/>
    </location>
</feature>
<evidence type="ECO:0000313" key="2">
    <source>
        <dbReference type="EMBL" id="GFD42964.1"/>
    </source>
</evidence>
<dbReference type="AlphaFoldDB" id="A0A699WF47"/>
<feature type="region of interest" description="Disordered" evidence="1">
    <location>
        <begin position="1"/>
        <end position="31"/>
    </location>
</feature>
<protein>
    <submittedName>
        <fullName evidence="2">Uncharacterized protein</fullName>
    </submittedName>
</protein>
<accession>A0A699WF47</accession>
<reference evidence="2" key="1">
    <citation type="journal article" date="2019" name="Sci. Rep.">
        <title>Draft genome of Tanacetum cinerariifolium, the natural source of mosquito coil.</title>
        <authorList>
            <person name="Yamashiro T."/>
            <person name="Shiraishi A."/>
            <person name="Satake H."/>
            <person name="Nakayama K."/>
        </authorList>
    </citation>
    <scope>NUCLEOTIDE SEQUENCE</scope>
</reference>
<organism evidence="2">
    <name type="scientific">Tanacetum cinerariifolium</name>
    <name type="common">Dalmatian daisy</name>
    <name type="synonym">Chrysanthemum cinerariifolium</name>
    <dbReference type="NCBI Taxonomy" id="118510"/>
    <lineage>
        <taxon>Eukaryota</taxon>
        <taxon>Viridiplantae</taxon>
        <taxon>Streptophyta</taxon>
        <taxon>Embryophyta</taxon>
        <taxon>Tracheophyta</taxon>
        <taxon>Spermatophyta</taxon>
        <taxon>Magnoliopsida</taxon>
        <taxon>eudicotyledons</taxon>
        <taxon>Gunneridae</taxon>
        <taxon>Pentapetalae</taxon>
        <taxon>asterids</taxon>
        <taxon>campanulids</taxon>
        <taxon>Asterales</taxon>
        <taxon>Asteraceae</taxon>
        <taxon>Asteroideae</taxon>
        <taxon>Anthemideae</taxon>
        <taxon>Anthemidinae</taxon>
        <taxon>Tanacetum</taxon>
    </lineage>
</organism>
<feature type="non-terminal residue" evidence="2">
    <location>
        <position position="1"/>
    </location>
</feature>
<proteinExistence type="predicted"/>
<dbReference type="EMBL" id="BKCJ011586860">
    <property type="protein sequence ID" value="GFD42964.1"/>
    <property type="molecule type" value="Genomic_DNA"/>
</dbReference>
<comment type="caution">
    <text evidence="2">The sequence shown here is derived from an EMBL/GenBank/DDBJ whole genome shotgun (WGS) entry which is preliminary data.</text>
</comment>
<evidence type="ECO:0000256" key="1">
    <source>
        <dbReference type="SAM" id="MobiDB-lite"/>
    </source>
</evidence>